<organism evidence="5 6">
    <name type="scientific">Streptomyces milbemycinicus</name>
    <dbReference type="NCBI Taxonomy" id="476552"/>
    <lineage>
        <taxon>Bacteria</taxon>
        <taxon>Bacillati</taxon>
        <taxon>Actinomycetota</taxon>
        <taxon>Actinomycetes</taxon>
        <taxon>Kitasatosporales</taxon>
        <taxon>Streptomycetaceae</taxon>
        <taxon>Streptomyces</taxon>
    </lineage>
</organism>
<evidence type="ECO:0000256" key="1">
    <source>
        <dbReference type="ARBA" id="ARBA00023015"/>
    </source>
</evidence>
<dbReference type="InterPro" id="IPR036390">
    <property type="entry name" value="WH_DNA-bd_sf"/>
</dbReference>
<protein>
    <submittedName>
        <fullName evidence="5">Winged helix-turn-helix transcriptional regulator</fullName>
    </submittedName>
</protein>
<sequence length="147" mass="16121">MSQGNSAVTVQVQARAASAGVEGTASDDHERTACTVLQVLERVSGKWAIGILLECAQATRRFTELERSVKGISRRMLTLTLRNLERDGLLVRTVYPTVPPKVEYTATPMAVELYESLASLAMWAERHRSAIADARSEYDRKATAPTA</sequence>
<reference evidence="5 6" key="1">
    <citation type="submission" date="2024-11" db="EMBL/GenBank/DDBJ databases">
        <title>The Natural Products Discovery Center: Release of the First 8490 Sequenced Strains for Exploring Actinobacteria Biosynthetic Diversity.</title>
        <authorList>
            <person name="Kalkreuter E."/>
            <person name="Kautsar S.A."/>
            <person name="Yang D."/>
            <person name="Bader C.D."/>
            <person name="Teijaro C.N."/>
            <person name="Fluegel L."/>
            <person name="Davis C.M."/>
            <person name="Simpson J.R."/>
            <person name="Lauterbach L."/>
            <person name="Steele A.D."/>
            <person name="Gui C."/>
            <person name="Meng S."/>
            <person name="Li G."/>
            <person name="Viehrig K."/>
            <person name="Ye F."/>
            <person name="Su P."/>
            <person name="Kiefer A.F."/>
            <person name="Nichols A."/>
            <person name="Cepeda A.J."/>
            <person name="Yan W."/>
            <person name="Fan B."/>
            <person name="Jiang Y."/>
            <person name="Adhikari A."/>
            <person name="Zheng C.-J."/>
            <person name="Schuster L."/>
            <person name="Cowan T.M."/>
            <person name="Smanski M.J."/>
            <person name="Chevrette M.G."/>
            <person name="De Carvalho L.P.S."/>
            <person name="Shen B."/>
        </authorList>
    </citation>
    <scope>NUCLEOTIDE SEQUENCE [LARGE SCALE GENOMIC DNA]</scope>
    <source>
        <strain evidence="5 6">NPDC020863</strain>
    </source>
</reference>
<dbReference type="Gene3D" id="1.10.10.10">
    <property type="entry name" value="Winged helix-like DNA-binding domain superfamily/Winged helix DNA-binding domain"/>
    <property type="match status" value="1"/>
</dbReference>
<dbReference type="InterPro" id="IPR002577">
    <property type="entry name" value="HTH_HxlR"/>
</dbReference>
<dbReference type="RefSeq" id="WP_358643606.1">
    <property type="nucleotide sequence ID" value="NZ_JBFACG010000004.1"/>
</dbReference>
<dbReference type="PANTHER" id="PTHR33204">
    <property type="entry name" value="TRANSCRIPTIONAL REGULATOR, MARR FAMILY"/>
    <property type="match status" value="1"/>
</dbReference>
<dbReference type="Pfam" id="PF01638">
    <property type="entry name" value="HxlR"/>
    <property type="match status" value="1"/>
</dbReference>
<feature type="domain" description="HTH hxlR-type" evidence="4">
    <location>
        <begin position="34"/>
        <end position="132"/>
    </location>
</feature>
<evidence type="ECO:0000313" key="5">
    <source>
        <dbReference type="EMBL" id="MFK4270916.1"/>
    </source>
</evidence>
<evidence type="ECO:0000313" key="6">
    <source>
        <dbReference type="Proteomes" id="UP001620295"/>
    </source>
</evidence>
<dbReference type="PROSITE" id="PS51118">
    <property type="entry name" value="HTH_HXLR"/>
    <property type="match status" value="1"/>
</dbReference>
<evidence type="ECO:0000256" key="2">
    <source>
        <dbReference type="ARBA" id="ARBA00023125"/>
    </source>
</evidence>
<evidence type="ECO:0000259" key="4">
    <source>
        <dbReference type="PROSITE" id="PS51118"/>
    </source>
</evidence>
<dbReference type="PANTHER" id="PTHR33204:SF39">
    <property type="entry name" value="TRANSCRIPTIONAL REGULATORY PROTEIN"/>
    <property type="match status" value="1"/>
</dbReference>
<keyword evidence="6" id="KW-1185">Reference proteome</keyword>
<dbReference type="SUPFAM" id="SSF46785">
    <property type="entry name" value="Winged helix' DNA-binding domain"/>
    <property type="match status" value="1"/>
</dbReference>
<dbReference type="EMBL" id="JBJDQH010000015">
    <property type="protein sequence ID" value="MFK4270916.1"/>
    <property type="molecule type" value="Genomic_DNA"/>
</dbReference>
<keyword evidence="1" id="KW-0805">Transcription regulation</keyword>
<keyword evidence="2" id="KW-0238">DNA-binding</keyword>
<accession>A0ABW8LYE1</accession>
<dbReference type="InterPro" id="IPR036388">
    <property type="entry name" value="WH-like_DNA-bd_sf"/>
</dbReference>
<comment type="caution">
    <text evidence="5">The sequence shown here is derived from an EMBL/GenBank/DDBJ whole genome shotgun (WGS) entry which is preliminary data.</text>
</comment>
<dbReference type="Proteomes" id="UP001620295">
    <property type="component" value="Unassembled WGS sequence"/>
</dbReference>
<name>A0ABW8LYE1_9ACTN</name>
<keyword evidence="3" id="KW-0804">Transcription</keyword>
<evidence type="ECO:0000256" key="3">
    <source>
        <dbReference type="ARBA" id="ARBA00023163"/>
    </source>
</evidence>
<gene>
    <name evidence="5" type="ORF">ACI2L5_39210</name>
</gene>
<proteinExistence type="predicted"/>